<evidence type="ECO:0000256" key="1">
    <source>
        <dbReference type="ARBA" id="ARBA00022737"/>
    </source>
</evidence>
<dbReference type="SMART" id="SM00360">
    <property type="entry name" value="RRM"/>
    <property type="match status" value="1"/>
</dbReference>
<dbReference type="PANTHER" id="PTHR23236">
    <property type="entry name" value="EUKARYOTIC TRANSLATION INITIATION FACTOR 4B/4H"/>
    <property type="match status" value="1"/>
</dbReference>
<protein>
    <recommendedName>
        <fullName evidence="5">RRM domain-containing protein</fullName>
    </recommendedName>
</protein>
<feature type="compositionally biased region" description="Low complexity" evidence="4">
    <location>
        <begin position="184"/>
        <end position="194"/>
    </location>
</feature>
<evidence type="ECO:0000259" key="5">
    <source>
        <dbReference type="PROSITE" id="PS50102"/>
    </source>
</evidence>
<comment type="caution">
    <text evidence="6">The sequence shown here is derived from an EMBL/GenBank/DDBJ whole genome shotgun (WGS) entry which is preliminary data.</text>
</comment>
<feature type="compositionally biased region" description="Basic and acidic residues" evidence="4">
    <location>
        <begin position="195"/>
        <end position="220"/>
    </location>
</feature>
<accession>A0ABQ8CWI2</accession>
<dbReference type="InterPro" id="IPR034350">
    <property type="entry name" value="NUCL_RRM2"/>
</dbReference>
<feature type="compositionally biased region" description="Basic and acidic residues" evidence="4">
    <location>
        <begin position="51"/>
        <end position="73"/>
    </location>
</feature>
<keyword evidence="7" id="KW-1185">Reference proteome</keyword>
<evidence type="ECO:0000313" key="7">
    <source>
        <dbReference type="Proteomes" id="UP000824890"/>
    </source>
</evidence>
<dbReference type="PANTHER" id="PTHR23236:SF119">
    <property type="entry name" value="NUCLEAR RNA-BINDING PROTEIN SART-3"/>
    <property type="match status" value="1"/>
</dbReference>
<feature type="region of interest" description="Disordered" evidence="4">
    <location>
        <begin position="159"/>
        <end position="237"/>
    </location>
</feature>
<gene>
    <name evidence="6" type="ORF">HID58_020921</name>
</gene>
<dbReference type="SUPFAM" id="SSF54928">
    <property type="entry name" value="RNA-binding domain, RBD"/>
    <property type="match status" value="1"/>
</dbReference>
<evidence type="ECO:0000256" key="3">
    <source>
        <dbReference type="PROSITE-ProRule" id="PRU00176"/>
    </source>
</evidence>
<dbReference type="Pfam" id="PF00076">
    <property type="entry name" value="RRM_1"/>
    <property type="match status" value="1"/>
</dbReference>
<organism evidence="6 7">
    <name type="scientific">Brassica napus</name>
    <name type="common">Rape</name>
    <dbReference type="NCBI Taxonomy" id="3708"/>
    <lineage>
        <taxon>Eukaryota</taxon>
        <taxon>Viridiplantae</taxon>
        <taxon>Streptophyta</taxon>
        <taxon>Embryophyta</taxon>
        <taxon>Tracheophyta</taxon>
        <taxon>Spermatophyta</taxon>
        <taxon>Magnoliopsida</taxon>
        <taxon>eudicotyledons</taxon>
        <taxon>Gunneridae</taxon>
        <taxon>Pentapetalae</taxon>
        <taxon>rosids</taxon>
        <taxon>malvids</taxon>
        <taxon>Brassicales</taxon>
        <taxon>Brassicaceae</taxon>
        <taxon>Brassiceae</taxon>
        <taxon>Brassica</taxon>
    </lineage>
</organism>
<evidence type="ECO:0000256" key="4">
    <source>
        <dbReference type="SAM" id="MobiDB-lite"/>
    </source>
</evidence>
<dbReference type="EMBL" id="JAGKQM010000006">
    <property type="protein sequence ID" value="KAH0920903.1"/>
    <property type="molecule type" value="Genomic_DNA"/>
</dbReference>
<evidence type="ECO:0000313" key="6">
    <source>
        <dbReference type="EMBL" id="KAH0920903.1"/>
    </source>
</evidence>
<dbReference type="InterPro" id="IPR000504">
    <property type="entry name" value="RRM_dom"/>
</dbReference>
<feature type="compositionally biased region" description="Basic and acidic residues" evidence="4">
    <location>
        <begin position="13"/>
        <end position="35"/>
    </location>
</feature>
<dbReference type="InterPro" id="IPR035979">
    <property type="entry name" value="RBD_domain_sf"/>
</dbReference>
<reference evidence="6 7" key="1">
    <citation type="submission" date="2021-05" db="EMBL/GenBank/DDBJ databases">
        <title>Genome Assembly of Synthetic Allotetraploid Brassica napus Reveals Homoeologous Exchanges between Subgenomes.</title>
        <authorList>
            <person name="Davis J.T."/>
        </authorList>
    </citation>
    <scope>NUCLEOTIDE SEQUENCE [LARGE SCALE GENOMIC DNA]</scope>
    <source>
        <strain evidence="7">cv. Da-Ae</strain>
        <tissue evidence="6">Seedling</tissue>
    </source>
</reference>
<feature type="region of interest" description="Disordered" evidence="4">
    <location>
        <begin position="1"/>
        <end position="100"/>
    </location>
</feature>
<feature type="compositionally biased region" description="Acidic residues" evidence="4">
    <location>
        <begin position="39"/>
        <end position="50"/>
    </location>
</feature>
<sequence length="237" mass="25236">MAAPAAIKATKPLKKDEKPAQKAKEGTKKAEKDSSSDDSGSEESESEDEKETPKKKSSDVEMVDAEKQQRGERPAYTPQSGTGNNSRSGGGGGQEVFVKGFDSSLAPNDIKSALTEHFASCGEITRVSVPVDRETGGSRGIAYVEFKEGTEKAFELNGSDMGGWNLVVDQPRPKENNSGGGFNSGRSNSFSGGRDNFRGRGRGGRDGFRGRGRGGRDNGRGRPSFTSQAKKTVFSDE</sequence>
<dbReference type="InterPro" id="IPR012677">
    <property type="entry name" value="Nucleotide-bd_a/b_plait_sf"/>
</dbReference>
<feature type="domain" description="RRM" evidence="5">
    <location>
        <begin position="94"/>
        <end position="173"/>
    </location>
</feature>
<proteinExistence type="predicted"/>
<keyword evidence="1" id="KW-0677">Repeat</keyword>
<dbReference type="Proteomes" id="UP000824890">
    <property type="component" value="Unassembled WGS sequence"/>
</dbReference>
<keyword evidence="2 3" id="KW-0694">RNA-binding</keyword>
<name>A0ABQ8CWI2_BRANA</name>
<dbReference type="PROSITE" id="PS50102">
    <property type="entry name" value="RRM"/>
    <property type="match status" value="1"/>
</dbReference>
<dbReference type="CDD" id="cd12451">
    <property type="entry name" value="RRM2_NUCLs"/>
    <property type="match status" value="1"/>
</dbReference>
<dbReference type="Gene3D" id="3.30.70.330">
    <property type="match status" value="1"/>
</dbReference>
<evidence type="ECO:0000256" key="2">
    <source>
        <dbReference type="ARBA" id="ARBA00022884"/>
    </source>
</evidence>